<accession>A0A0A9F1I0</accession>
<dbReference type="EMBL" id="GBRH01190991">
    <property type="protein sequence ID" value="JAE06905.1"/>
    <property type="molecule type" value="Transcribed_RNA"/>
</dbReference>
<protein>
    <submittedName>
        <fullName evidence="1">Uncharacterized protein</fullName>
    </submittedName>
</protein>
<sequence>MVLLKFRFTSSFLDCASALALSRLIQA</sequence>
<reference evidence="1" key="2">
    <citation type="journal article" date="2015" name="Data Brief">
        <title>Shoot transcriptome of the giant reed, Arundo donax.</title>
        <authorList>
            <person name="Barrero R.A."/>
            <person name="Guerrero F.D."/>
            <person name="Moolhuijzen P."/>
            <person name="Goolsby J.A."/>
            <person name="Tidwell J."/>
            <person name="Bellgard S.E."/>
            <person name="Bellgard M.I."/>
        </authorList>
    </citation>
    <scope>NUCLEOTIDE SEQUENCE</scope>
    <source>
        <tissue evidence="1">Shoot tissue taken approximately 20 cm above the soil surface</tissue>
    </source>
</reference>
<organism evidence="1">
    <name type="scientific">Arundo donax</name>
    <name type="common">Giant reed</name>
    <name type="synonym">Donax arundinaceus</name>
    <dbReference type="NCBI Taxonomy" id="35708"/>
    <lineage>
        <taxon>Eukaryota</taxon>
        <taxon>Viridiplantae</taxon>
        <taxon>Streptophyta</taxon>
        <taxon>Embryophyta</taxon>
        <taxon>Tracheophyta</taxon>
        <taxon>Spermatophyta</taxon>
        <taxon>Magnoliopsida</taxon>
        <taxon>Liliopsida</taxon>
        <taxon>Poales</taxon>
        <taxon>Poaceae</taxon>
        <taxon>PACMAD clade</taxon>
        <taxon>Arundinoideae</taxon>
        <taxon>Arundineae</taxon>
        <taxon>Arundo</taxon>
    </lineage>
</organism>
<proteinExistence type="predicted"/>
<reference evidence="1" key="1">
    <citation type="submission" date="2014-09" db="EMBL/GenBank/DDBJ databases">
        <authorList>
            <person name="Magalhaes I.L.F."/>
            <person name="Oliveira U."/>
            <person name="Santos F.R."/>
            <person name="Vidigal T.H.D.A."/>
            <person name="Brescovit A.D."/>
            <person name="Santos A.J."/>
        </authorList>
    </citation>
    <scope>NUCLEOTIDE SEQUENCE</scope>
    <source>
        <tissue evidence="1">Shoot tissue taken approximately 20 cm above the soil surface</tissue>
    </source>
</reference>
<dbReference type="AlphaFoldDB" id="A0A0A9F1I0"/>
<name>A0A0A9F1I0_ARUDO</name>
<evidence type="ECO:0000313" key="1">
    <source>
        <dbReference type="EMBL" id="JAE06905.1"/>
    </source>
</evidence>